<sequence length="108" mass="12043">MTGSIQGSAIDDSFETLTNAPDAWVSGRYAASPPVDYQHYVEPGDTRSAVDDRCSTEYGAVEHTRHFNKTAKPAKTDPKHRRSRQTSTKPPSHGKRRPSPSFRIRSKD</sequence>
<keyword evidence="3" id="KW-1185">Reference proteome</keyword>
<evidence type="ECO:0000313" key="2">
    <source>
        <dbReference type="EMBL" id="KAG9937449.1"/>
    </source>
</evidence>
<evidence type="ECO:0000256" key="1">
    <source>
        <dbReference type="SAM" id="MobiDB-lite"/>
    </source>
</evidence>
<protein>
    <submittedName>
        <fullName evidence="2">Uncharacterized protein</fullName>
    </submittedName>
</protein>
<dbReference type="AlphaFoldDB" id="A0A9P8F422"/>
<gene>
    <name evidence="2" type="ORF">KCU98_g19740</name>
</gene>
<proteinExistence type="predicted"/>
<dbReference type="EMBL" id="JAHFXS010005891">
    <property type="protein sequence ID" value="KAG9937449.1"/>
    <property type="molecule type" value="Genomic_DNA"/>
</dbReference>
<name>A0A9P8F422_AURME</name>
<feature type="non-terminal residue" evidence="2">
    <location>
        <position position="108"/>
    </location>
</feature>
<organism evidence="2 3">
    <name type="scientific">Aureobasidium melanogenum</name>
    <name type="common">Aureobasidium pullulans var. melanogenum</name>
    <dbReference type="NCBI Taxonomy" id="46634"/>
    <lineage>
        <taxon>Eukaryota</taxon>
        <taxon>Fungi</taxon>
        <taxon>Dikarya</taxon>
        <taxon>Ascomycota</taxon>
        <taxon>Pezizomycotina</taxon>
        <taxon>Dothideomycetes</taxon>
        <taxon>Dothideomycetidae</taxon>
        <taxon>Dothideales</taxon>
        <taxon>Saccotheciaceae</taxon>
        <taxon>Aureobasidium</taxon>
    </lineage>
</organism>
<reference evidence="2" key="2">
    <citation type="submission" date="2021-08" db="EMBL/GenBank/DDBJ databases">
        <authorList>
            <person name="Gostincar C."/>
            <person name="Sun X."/>
            <person name="Song Z."/>
            <person name="Gunde-Cimerman N."/>
        </authorList>
    </citation>
    <scope>NUCLEOTIDE SEQUENCE</scope>
    <source>
        <strain evidence="2">EXF-9298</strain>
    </source>
</reference>
<reference evidence="2" key="1">
    <citation type="journal article" date="2021" name="J Fungi (Basel)">
        <title>Virulence traits and population genomics of the black yeast Aureobasidium melanogenum.</title>
        <authorList>
            <person name="Cernosa A."/>
            <person name="Sun X."/>
            <person name="Gostincar C."/>
            <person name="Fang C."/>
            <person name="Gunde-Cimerman N."/>
            <person name="Song Z."/>
        </authorList>
    </citation>
    <scope>NUCLEOTIDE SEQUENCE</scope>
    <source>
        <strain evidence="2">EXF-9298</strain>
    </source>
</reference>
<evidence type="ECO:0000313" key="3">
    <source>
        <dbReference type="Proteomes" id="UP000729357"/>
    </source>
</evidence>
<dbReference type="Proteomes" id="UP000729357">
    <property type="component" value="Unassembled WGS sequence"/>
</dbReference>
<comment type="caution">
    <text evidence="2">The sequence shown here is derived from an EMBL/GenBank/DDBJ whole genome shotgun (WGS) entry which is preliminary data.</text>
</comment>
<feature type="region of interest" description="Disordered" evidence="1">
    <location>
        <begin position="60"/>
        <end position="108"/>
    </location>
</feature>
<accession>A0A9P8F422</accession>
<feature type="compositionally biased region" description="Basic residues" evidence="1">
    <location>
        <begin position="92"/>
        <end position="108"/>
    </location>
</feature>